<dbReference type="InterPro" id="IPR010287">
    <property type="entry name" value="DUF892_YciF-like"/>
</dbReference>
<dbReference type="Proteomes" id="UP001064971">
    <property type="component" value="Plasmid pDAETH-2"/>
</dbReference>
<keyword evidence="2" id="KW-0614">Plasmid</keyword>
<reference evidence="2" key="1">
    <citation type="submission" date="2022-07" db="EMBL/GenBank/DDBJ databases">
        <title>Complete Genome Sequence of the Radioresistant Bacterium Deinococcus aetherius ST0316, Isolated from the Air Dust collected in Lower Stratosphere above Japan.</title>
        <authorList>
            <person name="Satoh K."/>
            <person name="Hagiwara K."/>
            <person name="Katsumata K."/>
            <person name="Kubo A."/>
            <person name="Yokobori S."/>
            <person name="Yamagishi A."/>
            <person name="Oono Y."/>
            <person name="Narumi I."/>
        </authorList>
    </citation>
    <scope>NUCLEOTIDE SEQUENCE</scope>
    <source>
        <strain evidence="2">ST0316</strain>
        <plasmid evidence="2">pDAETH-2</plasmid>
    </source>
</reference>
<dbReference type="InterPro" id="IPR047114">
    <property type="entry name" value="YciF"/>
</dbReference>
<dbReference type="PANTHER" id="PTHR30565">
    <property type="entry name" value="PROTEIN YCIF"/>
    <property type="match status" value="1"/>
</dbReference>
<geneLocation type="plasmid" evidence="2 3">
    <name>pDAETH-2</name>
</geneLocation>
<feature type="region of interest" description="Disordered" evidence="1">
    <location>
        <begin position="142"/>
        <end position="162"/>
    </location>
</feature>
<dbReference type="EMBL" id="AP026562">
    <property type="protein sequence ID" value="BDP44104.1"/>
    <property type="molecule type" value="Genomic_DNA"/>
</dbReference>
<organism evidence="2 3">
    <name type="scientific">Deinococcus aetherius</name>
    <dbReference type="NCBI Taxonomy" id="200252"/>
    <lineage>
        <taxon>Bacteria</taxon>
        <taxon>Thermotogati</taxon>
        <taxon>Deinococcota</taxon>
        <taxon>Deinococci</taxon>
        <taxon>Deinococcales</taxon>
        <taxon>Deinococcaceae</taxon>
        <taxon>Deinococcus</taxon>
    </lineage>
</organism>
<feature type="compositionally biased region" description="Polar residues" evidence="1">
    <location>
        <begin position="147"/>
        <end position="162"/>
    </location>
</feature>
<dbReference type="InterPro" id="IPR009078">
    <property type="entry name" value="Ferritin-like_SF"/>
</dbReference>
<gene>
    <name evidence="2" type="ORF">DAETH_40730</name>
</gene>
<proteinExistence type="predicted"/>
<dbReference type="Gene3D" id="1.20.1260.10">
    <property type="match status" value="1"/>
</dbReference>
<dbReference type="Pfam" id="PF05974">
    <property type="entry name" value="DUF892"/>
    <property type="match status" value="1"/>
</dbReference>
<evidence type="ECO:0000313" key="3">
    <source>
        <dbReference type="Proteomes" id="UP001064971"/>
    </source>
</evidence>
<dbReference type="InterPro" id="IPR012347">
    <property type="entry name" value="Ferritin-like"/>
</dbReference>
<dbReference type="SUPFAM" id="SSF47240">
    <property type="entry name" value="Ferritin-like"/>
    <property type="match status" value="1"/>
</dbReference>
<sequence>MQGQGLQQLFVQGLQAVYSAEQQGLQAAQEIARNASDPQLQQLLQDQTQRAQGQIQRLEQAMGQAGASTEGIDNPIMRGILEAGQRIMSEAPDADTRDAGIIASGQIALHYYMAAYGTLRSYAQALGNQEAAEQMGQVLAERKEQDQQMTQLAEQVVNPQAS</sequence>
<accession>A0ABM8AJW0</accession>
<keyword evidence="3" id="KW-1185">Reference proteome</keyword>
<evidence type="ECO:0008006" key="4">
    <source>
        <dbReference type="Google" id="ProtNLM"/>
    </source>
</evidence>
<dbReference type="PANTHER" id="PTHR30565:SF9">
    <property type="entry name" value="PROTEIN YCIF"/>
    <property type="match status" value="1"/>
</dbReference>
<evidence type="ECO:0000256" key="1">
    <source>
        <dbReference type="SAM" id="MobiDB-lite"/>
    </source>
</evidence>
<evidence type="ECO:0000313" key="2">
    <source>
        <dbReference type="EMBL" id="BDP44104.1"/>
    </source>
</evidence>
<name>A0ABM8AJW0_9DEIO</name>
<protein>
    <recommendedName>
        <fullName evidence="4">DUF892 family protein</fullName>
    </recommendedName>
</protein>